<dbReference type="Proteomes" id="UP000680866">
    <property type="component" value="Chromosome"/>
</dbReference>
<dbReference type="AlphaFoldDB" id="A0A810MW73"/>
<protein>
    <submittedName>
        <fullName evidence="2">Uncharacterized protein</fullName>
    </submittedName>
</protein>
<dbReference type="KEGG" id="pry:Prubr_24620"/>
<evidence type="ECO:0000256" key="1">
    <source>
        <dbReference type="SAM" id="SignalP"/>
    </source>
</evidence>
<evidence type="ECO:0000313" key="3">
    <source>
        <dbReference type="Proteomes" id="UP000680866"/>
    </source>
</evidence>
<feature type="signal peptide" evidence="1">
    <location>
        <begin position="1"/>
        <end position="28"/>
    </location>
</feature>
<reference evidence="2" key="1">
    <citation type="submission" date="2020-08" db="EMBL/GenBank/DDBJ databases">
        <title>Whole genome shotgun sequence of Polymorphospora rubra NBRC 101157.</title>
        <authorList>
            <person name="Komaki H."/>
            <person name="Tamura T."/>
        </authorList>
    </citation>
    <scope>NUCLEOTIDE SEQUENCE</scope>
    <source>
        <strain evidence="2">NBRC 101157</strain>
    </source>
</reference>
<feature type="chain" id="PRO_5032681006" evidence="1">
    <location>
        <begin position="29"/>
        <end position="443"/>
    </location>
</feature>
<keyword evidence="3" id="KW-1185">Reference proteome</keyword>
<organism evidence="2 3">
    <name type="scientific">Polymorphospora rubra</name>
    <dbReference type="NCBI Taxonomy" id="338584"/>
    <lineage>
        <taxon>Bacteria</taxon>
        <taxon>Bacillati</taxon>
        <taxon>Actinomycetota</taxon>
        <taxon>Actinomycetes</taxon>
        <taxon>Micromonosporales</taxon>
        <taxon>Micromonosporaceae</taxon>
        <taxon>Polymorphospora</taxon>
    </lineage>
</organism>
<name>A0A810MW73_9ACTN</name>
<sequence>MKTWVRKSLSVGVLAAGGLLLTQTAASADVITGNNFGIGNGTQAVAPVQAVVDVCGNSVAGAAGVSFAACDGGASATNEGVGDVVSFDNYGIGNGTQAVAPVQAVADVCGNGVSGAGGVAFAACDGGADASMGEENGNGGGYYSTREAATERTEGRWDKAATNIVSSGNYGILNGTQVYAPIQTVINVCGLAIPALGGVAFAECDGGASAEQESTRLEGRRGGTNLVSSGNYGIGNGTQVYAPVQTVIDVCGNSVAGLGGVAFAACDGGASAVNESRGGTTMWTSDNYGIGNGTQAYAPIQIVGDVTGNAVSAAGGVAFAGSEGGASAELESTSKEEVLPVLDSLPVVAGLPVVGSLGKGVPAVADTNLGTKTKPARTTTAAEEGYGSNGGGTNLISTGNYGIGNGTQVFAPVQIVADVSGNAVAGAGGVAFAGSEGGASAEQ</sequence>
<dbReference type="RefSeq" id="WP_212824892.1">
    <property type="nucleotide sequence ID" value="NZ_AP023359.1"/>
</dbReference>
<evidence type="ECO:0000313" key="2">
    <source>
        <dbReference type="EMBL" id="BCJ65441.1"/>
    </source>
</evidence>
<accession>A0A810MW73</accession>
<proteinExistence type="predicted"/>
<gene>
    <name evidence="2" type="ORF">Prubr_24620</name>
</gene>
<keyword evidence="1" id="KW-0732">Signal</keyword>
<dbReference type="EMBL" id="AP023359">
    <property type="protein sequence ID" value="BCJ65441.1"/>
    <property type="molecule type" value="Genomic_DNA"/>
</dbReference>